<evidence type="ECO:0000313" key="1">
    <source>
        <dbReference type="EMBL" id="KAG5449374.1"/>
    </source>
</evidence>
<sequence length="107" mass="12662">MYPLLTHTYTLSLCCARFLSDSFLSSCRASDVTHWTISPISYHFSHPPELSSHHRSFRRLYIESTQIDLTIHPDHILFIKRQCQPACISPPSSDYFYSYYFLFILFF</sequence>
<keyword evidence="2" id="KW-1185">Reference proteome</keyword>
<organism evidence="1 2">
    <name type="scientific">Clonorchis sinensis</name>
    <name type="common">Chinese liver fluke</name>
    <dbReference type="NCBI Taxonomy" id="79923"/>
    <lineage>
        <taxon>Eukaryota</taxon>
        <taxon>Metazoa</taxon>
        <taxon>Spiralia</taxon>
        <taxon>Lophotrochozoa</taxon>
        <taxon>Platyhelminthes</taxon>
        <taxon>Trematoda</taxon>
        <taxon>Digenea</taxon>
        <taxon>Opisthorchiida</taxon>
        <taxon>Opisthorchiata</taxon>
        <taxon>Opisthorchiidae</taxon>
        <taxon>Clonorchis</taxon>
    </lineage>
</organism>
<protein>
    <submittedName>
        <fullName evidence="1">Uncharacterized protein</fullName>
    </submittedName>
</protein>
<evidence type="ECO:0000313" key="2">
    <source>
        <dbReference type="Proteomes" id="UP000286415"/>
    </source>
</evidence>
<gene>
    <name evidence="1" type="ORF">CSKR_200946</name>
</gene>
<proteinExistence type="predicted"/>
<name>A0A8T1MIZ5_CLOSI</name>
<dbReference type="EMBL" id="NIRI02000042">
    <property type="protein sequence ID" value="KAG5449374.1"/>
    <property type="molecule type" value="Genomic_DNA"/>
</dbReference>
<reference evidence="1 2" key="2">
    <citation type="journal article" date="2021" name="Genomics">
        <title>High-quality reference genome for Clonorchis sinensis.</title>
        <authorList>
            <person name="Young N.D."/>
            <person name="Stroehlein A.J."/>
            <person name="Kinkar L."/>
            <person name="Wang T."/>
            <person name="Sohn W.M."/>
            <person name="Chang B.C.H."/>
            <person name="Kaur P."/>
            <person name="Weisz D."/>
            <person name="Dudchenko O."/>
            <person name="Aiden E.L."/>
            <person name="Korhonen P.K."/>
            <person name="Gasser R.B."/>
        </authorList>
    </citation>
    <scope>NUCLEOTIDE SEQUENCE [LARGE SCALE GENOMIC DNA]</scope>
    <source>
        <strain evidence="1">Cs-k2</strain>
    </source>
</reference>
<comment type="caution">
    <text evidence="1">The sequence shown here is derived from an EMBL/GenBank/DDBJ whole genome shotgun (WGS) entry which is preliminary data.</text>
</comment>
<accession>A0A8T1MIZ5</accession>
<dbReference type="AlphaFoldDB" id="A0A8T1MIZ5"/>
<dbReference type="Proteomes" id="UP000286415">
    <property type="component" value="Unassembled WGS sequence"/>
</dbReference>
<reference evidence="1 2" key="1">
    <citation type="journal article" date="2018" name="Biotechnol. Adv.">
        <title>Improved genomic resources and new bioinformatic workflow for the carcinogenic parasite Clonorchis sinensis: Biotechnological implications.</title>
        <authorList>
            <person name="Wang D."/>
            <person name="Korhonen P.K."/>
            <person name="Gasser R.B."/>
            <person name="Young N.D."/>
        </authorList>
    </citation>
    <scope>NUCLEOTIDE SEQUENCE [LARGE SCALE GENOMIC DNA]</scope>
    <source>
        <strain evidence="1">Cs-k2</strain>
    </source>
</reference>